<keyword evidence="6" id="KW-0479">Metal-binding</keyword>
<dbReference type="CDD" id="cd07153">
    <property type="entry name" value="Fur_like"/>
    <property type="match status" value="1"/>
</dbReference>
<dbReference type="InterPro" id="IPR043135">
    <property type="entry name" value="Fur_C"/>
</dbReference>
<sequence>MSTQRVTAKRGIVQDALHRADGFVSAARVHDLITTAGTRIGLATVYRQLNALAETGEADTVAHPSGQLFRACTAPGEHHHHLICEDCGTAADVEPPDESWIDQTAADHGFVVTRHVMEVYGVCAACR</sequence>
<keyword evidence="10" id="KW-0804">Transcription</keyword>
<organism evidence="11 12">
    <name type="scientific">Microbacterium koreense</name>
    <dbReference type="NCBI Taxonomy" id="323761"/>
    <lineage>
        <taxon>Bacteria</taxon>
        <taxon>Bacillati</taxon>
        <taxon>Actinomycetota</taxon>
        <taxon>Actinomycetes</taxon>
        <taxon>Micrococcales</taxon>
        <taxon>Microbacteriaceae</taxon>
        <taxon>Microbacterium</taxon>
    </lineage>
</organism>
<dbReference type="SUPFAM" id="SSF46785">
    <property type="entry name" value="Winged helix' DNA-binding domain"/>
    <property type="match status" value="1"/>
</dbReference>
<comment type="subunit">
    <text evidence="3">Homodimer.</text>
</comment>
<dbReference type="Proteomes" id="UP001597042">
    <property type="component" value="Unassembled WGS sequence"/>
</dbReference>
<evidence type="ECO:0000256" key="7">
    <source>
        <dbReference type="ARBA" id="ARBA00022833"/>
    </source>
</evidence>
<evidence type="ECO:0000256" key="9">
    <source>
        <dbReference type="ARBA" id="ARBA00023125"/>
    </source>
</evidence>
<evidence type="ECO:0000256" key="6">
    <source>
        <dbReference type="ARBA" id="ARBA00022723"/>
    </source>
</evidence>
<evidence type="ECO:0000256" key="10">
    <source>
        <dbReference type="ARBA" id="ARBA00023163"/>
    </source>
</evidence>
<comment type="similarity">
    <text evidence="2">Belongs to the Fur family.</text>
</comment>
<name>A0ABW2ZQF1_9MICO</name>
<evidence type="ECO:0000313" key="12">
    <source>
        <dbReference type="Proteomes" id="UP001597042"/>
    </source>
</evidence>
<dbReference type="InterPro" id="IPR036390">
    <property type="entry name" value="WH_DNA-bd_sf"/>
</dbReference>
<dbReference type="EMBL" id="JBHTIM010000001">
    <property type="protein sequence ID" value="MFD0780451.1"/>
    <property type="molecule type" value="Genomic_DNA"/>
</dbReference>
<evidence type="ECO:0000256" key="2">
    <source>
        <dbReference type="ARBA" id="ARBA00007957"/>
    </source>
</evidence>
<dbReference type="RefSeq" id="WP_378750645.1">
    <property type="nucleotide sequence ID" value="NZ_JBHSSV010000003.1"/>
</dbReference>
<dbReference type="Pfam" id="PF01475">
    <property type="entry name" value="FUR"/>
    <property type="match status" value="1"/>
</dbReference>
<reference evidence="12" key="1">
    <citation type="journal article" date="2019" name="Int. J. Syst. Evol. Microbiol.">
        <title>The Global Catalogue of Microorganisms (GCM) 10K type strain sequencing project: providing services to taxonomists for standard genome sequencing and annotation.</title>
        <authorList>
            <consortium name="The Broad Institute Genomics Platform"/>
            <consortium name="The Broad Institute Genome Sequencing Center for Infectious Disease"/>
            <person name="Wu L."/>
            <person name="Ma J."/>
        </authorList>
    </citation>
    <scope>NUCLEOTIDE SEQUENCE [LARGE SCALE GENOMIC DNA]</scope>
    <source>
        <strain evidence="12">CCUG 50754</strain>
    </source>
</reference>
<evidence type="ECO:0000256" key="1">
    <source>
        <dbReference type="ARBA" id="ARBA00004496"/>
    </source>
</evidence>
<evidence type="ECO:0000256" key="4">
    <source>
        <dbReference type="ARBA" id="ARBA00022490"/>
    </source>
</evidence>
<evidence type="ECO:0000256" key="5">
    <source>
        <dbReference type="ARBA" id="ARBA00022491"/>
    </source>
</evidence>
<dbReference type="PANTHER" id="PTHR33202">
    <property type="entry name" value="ZINC UPTAKE REGULATION PROTEIN"/>
    <property type="match status" value="1"/>
</dbReference>
<proteinExistence type="inferred from homology"/>
<dbReference type="Gene3D" id="3.30.1490.190">
    <property type="match status" value="1"/>
</dbReference>
<evidence type="ECO:0000313" key="11">
    <source>
        <dbReference type="EMBL" id="MFD0780451.1"/>
    </source>
</evidence>
<comment type="caution">
    <text evidence="11">The sequence shown here is derived from an EMBL/GenBank/DDBJ whole genome shotgun (WGS) entry which is preliminary data.</text>
</comment>
<keyword evidence="9" id="KW-0238">DNA-binding</keyword>
<dbReference type="PANTHER" id="PTHR33202:SF2">
    <property type="entry name" value="FERRIC UPTAKE REGULATION PROTEIN"/>
    <property type="match status" value="1"/>
</dbReference>
<dbReference type="Gene3D" id="1.10.10.10">
    <property type="entry name" value="Winged helix-like DNA-binding domain superfamily/Winged helix DNA-binding domain"/>
    <property type="match status" value="1"/>
</dbReference>
<keyword evidence="12" id="KW-1185">Reference proteome</keyword>
<gene>
    <name evidence="11" type="ORF">ACFQZV_03950</name>
</gene>
<accession>A0ABW2ZQF1</accession>
<keyword evidence="8" id="KW-0805">Transcription regulation</keyword>
<keyword evidence="5" id="KW-0678">Repressor</keyword>
<evidence type="ECO:0000256" key="8">
    <source>
        <dbReference type="ARBA" id="ARBA00023015"/>
    </source>
</evidence>
<dbReference type="InterPro" id="IPR036388">
    <property type="entry name" value="WH-like_DNA-bd_sf"/>
</dbReference>
<protein>
    <submittedName>
        <fullName evidence="11">Fur family transcriptional regulator</fullName>
    </submittedName>
</protein>
<keyword evidence="4" id="KW-0963">Cytoplasm</keyword>
<dbReference type="InterPro" id="IPR002481">
    <property type="entry name" value="FUR"/>
</dbReference>
<evidence type="ECO:0000256" key="3">
    <source>
        <dbReference type="ARBA" id="ARBA00011738"/>
    </source>
</evidence>
<comment type="subcellular location">
    <subcellularLocation>
        <location evidence="1">Cytoplasm</location>
    </subcellularLocation>
</comment>
<keyword evidence="7" id="KW-0862">Zinc</keyword>